<feature type="region of interest" description="Disordered" evidence="1">
    <location>
        <begin position="1"/>
        <end position="86"/>
    </location>
</feature>
<dbReference type="AlphaFoldDB" id="A0A9N7VVC7"/>
<evidence type="ECO:0000256" key="1">
    <source>
        <dbReference type="SAM" id="MobiDB-lite"/>
    </source>
</evidence>
<organism evidence="2 3">
    <name type="scientific">Pleuronectes platessa</name>
    <name type="common">European plaice</name>
    <dbReference type="NCBI Taxonomy" id="8262"/>
    <lineage>
        <taxon>Eukaryota</taxon>
        <taxon>Metazoa</taxon>
        <taxon>Chordata</taxon>
        <taxon>Craniata</taxon>
        <taxon>Vertebrata</taxon>
        <taxon>Euteleostomi</taxon>
        <taxon>Actinopterygii</taxon>
        <taxon>Neopterygii</taxon>
        <taxon>Teleostei</taxon>
        <taxon>Neoteleostei</taxon>
        <taxon>Acanthomorphata</taxon>
        <taxon>Carangaria</taxon>
        <taxon>Pleuronectiformes</taxon>
        <taxon>Pleuronectoidei</taxon>
        <taxon>Pleuronectidae</taxon>
        <taxon>Pleuronectes</taxon>
    </lineage>
</organism>
<name>A0A9N7VVC7_PLEPL</name>
<gene>
    <name evidence="2" type="ORF">PLEPLA_LOCUS45706</name>
</gene>
<feature type="compositionally biased region" description="Polar residues" evidence="1">
    <location>
        <begin position="47"/>
        <end position="56"/>
    </location>
</feature>
<accession>A0A9N7VVC7</accession>
<evidence type="ECO:0000313" key="3">
    <source>
        <dbReference type="Proteomes" id="UP001153269"/>
    </source>
</evidence>
<reference evidence="2" key="1">
    <citation type="submission" date="2020-03" db="EMBL/GenBank/DDBJ databases">
        <authorList>
            <person name="Weist P."/>
        </authorList>
    </citation>
    <scope>NUCLEOTIDE SEQUENCE</scope>
</reference>
<dbReference type="Proteomes" id="UP001153269">
    <property type="component" value="Unassembled WGS sequence"/>
</dbReference>
<comment type="caution">
    <text evidence="2">The sequence shown here is derived from an EMBL/GenBank/DDBJ whole genome shotgun (WGS) entry which is preliminary data.</text>
</comment>
<evidence type="ECO:0000313" key="2">
    <source>
        <dbReference type="EMBL" id="CAB1457878.1"/>
    </source>
</evidence>
<protein>
    <submittedName>
        <fullName evidence="2">Uncharacterized protein</fullName>
    </submittedName>
</protein>
<dbReference type="EMBL" id="CADEAL010004362">
    <property type="protein sequence ID" value="CAB1457878.1"/>
    <property type="molecule type" value="Genomic_DNA"/>
</dbReference>
<sequence length="111" mass="11496">MAGRVVVRFSSITSDSPGTQPGCLGPLRGAVNSPQVAREALVPNAPSPGSRSTMGPASQGRPPLTSRRSDMAPQSRHPAALGLAPSQYLSQRLDEAVLRTINNARGSLHSG</sequence>
<proteinExistence type="predicted"/>
<feature type="compositionally biased region" description="Polar residues" evidence="1">
    <location>
        <begin position="10"/>
        <end position="19"/>
    </location>
</feature>
<keyword evidence="3" id="KW-1185">Reference proteome</keyword>